<reference evidence="1" key="1">
    <citation type="submission" date="2019-08" db="EMBL/GenBank/DDBJ databases">
        <authorList>
            <person name="Kucharzyk K."/>
            <person name="Murdoch R.W."/>
            <person name="Higgins S."/>
            <person name="Loffler F."/>
        </authorList>
    </citation>
    <scope>NUCLEOTIDE SEQUENCE</scope>
</reference>
<gene>
    <name evidence="1" type="ORF">SDC9_121850</name>
</gene>
<protein>
    <submittedName>
        <fullName evidence="1">Uncharacterized protein</fullName>
    </submittedName>
</protein>
<comment type="caution">
    <text evidence="1">The sequence shown here is derived from an EMBL/GenBank/DDBJ whole genome shotgun (WGS) entry which is preliminary data.</text>
</comment>
<dbReference type="AlphaFoldDB" id="A0A645CD73"/>
<name>A0A645CD73_9ZZZZ</name>
<proteinExistence type="predicted"/>
<sequence length="163" mass="18260">MPRIGQRRHFDHPVVDVAQQFFMRIGQFPQQSGRDVAVSIAVDRFGREFRRREIGPHRRERNRFPRAQARLQVIDVALADPFEIPLRRFAGLGTELFDRHGLAFFIGPDHVDVAGGAVEEKGDFGQLAPLDLGVGRTHPVGRDEALGADGHAVHGMIVQQHFA</sequence>
<evidence type="ECO:0000313" key="1">
    <source>
        <dbReference type="EMBL" id="MPM74861.1"/>
    </source>
</evidence>
<accession>A0A645CD73</accession>
<organism evidence="1">
    <name type="scientific">bioreactor metagenome</name>
    <dbReference type="NCBI Taxonomy" id="1076179"/>
    <lineage>
        <taxon>unclassified sequences</taxon>
        <taxon>metagenomes</taxon>
        <taxon>ecological metagenomes</taxon>
    </lineage>
</organism>
<dbReference type="EMBL" id="VSSQ01026238">
    <property type="protein sequence ID" value="MPM74861.1"/>
    <property type="molecule type" value="Genomic_DNA"/>
</dbReference>